<accession>A0A081PL20</accession>
<evidence type="ECO:0000256" key="8">
    <source>
        <dbReference type="RuleBase" id="RU003942"/>
    </source>
</evidence>
<dbReference type="Pfam" id="PF00893">
    <property type="entry name" value="Multi_Drug_Res"/>
    <property type="match status" value="1"/>
</dbReference>
<dbReference type="RefSeq" id="WP_037438187.1">
    <property type="nucleotide sequence ID" value="NZ_JNFF01000017.1"/>
</dbReference>
<dbReference type="PANTHER" id="PTHR30561:SF1">
    <property type="entry name" value="MULTIDRUG TRANSPORTER EMRE"/>
    <property type="match status" value="1"/>
</dbReference>
<dbReference type="GO" id="GO:0031460">
    <property type="term" value="P:glycine betaine transport"/>
    <property type="evidence" value="ECO:0007669"/>
    <property type="project" value="TreeGrafter"/>
</dbReference>
<protein>
    <recommendedName>
        <fullName evidence="12">Multidrug transporter</fullName>
    </recommendedName>
</protein>
<reference evidence="10 11" key="1">
    <citation type="journal article" date="1992" name="Int. J. Syst. Bacteriol.">
        <title>Sphingobacterium antarcticus sp. nov. a Psychrotrophic Bacterium from the Soils of Schirmacher Oasis, Antarctica.</title>
        <authorList>
            <person name="Shivaji S."/>
            <person name="Ray M.K."/>
            <person name="Rao N.S."/>
            <person name="Saiserr L."/>
            <person name="Jagannadham M.V."/>
            <person name="Kumar G.S."/>
            <person name="Reddy G."/>
            <person name="Bhargava P.M."/>
        </authorList>
    </citation>
    <scope>NUCLEOTIDE SEQUENCE [LARGE SCALE GENOMIC DNA]</scope>
    <source>
        <strain evidence="10 11">4BY</strain>
    </source>
</reference>
<organism evidence="10 11">
    <name type="scientific">Pedobacter antarcticus 4BY</name>
    <dbReference type="NCBI Taxonomy" id="1358423"/>
    <lineage>
        <taxon>Bacteria</taxon>
        <taxon>Pseudomonadati</taxon>
        <taxon>Bacteroidota</taxon>
        <taxon>Sphingobacteriia</taxon>
        <taxon>Sphingobacteriales</taxon>
        <taxon>Sphingobacteriaceae</taxon>
        <taxon>Pedobacter</taxon>
    </lineage>
</organism>
<feature type="transmembrane region" description="Helical" evidence="9">
    <location>
        <begin position="30"/>
        <end position="51"/>
    </location>
</feature>
<dbReference type="InterPro" id="IPR045324">
    <property type="entry name" value="Small_multidrug_res"/>
</dbReference>
<comment type="caution">
    <text evidence="10">The sequence shown here is derived from an EMBL/GenBank/DDBJ whole genome shotgun (WGS) entry which is preliminary data.</text>
</comment>
<keyword evidence="4 8" id="KW-0812">Transmembrane</keyword>
<evidence type="ECO:0000256" key="4">
    <source>
        <dbReference type="ARBA" id="ARBA00022692"/>
    </source>
</evidence>
<dbReference type="GO" id="GO:0015220">
    <property type="term" value="F:choline transmembrane transporter activity"/>
    <property type="evidence" value="ECO:0007669"/>
    <property type="project" value="TreeGrafter"/>
</dbReference>
<evidence type="ECO:0000313" key="10">
    <source>
        <dbReference type="EMBL" id="KEQ31393.1"/>
    </source>
</evidence>
<dbReference type="GO" id="GO:1990961">
    <property type="term" value="P:xenobiotic detoxification by transmembrane export across the plasma membrane"/>
    <property type="evidence" value="ECO:0007669"/>
    <property type="project" value="UniProtKB-ARBA"/>
</dbReference>
<keyword evidence="2" id="KW-0813">Transport</keyword>
<evidence type="ECO:0000256" key="5">
    <source>
        <dbReference type="ARBA" id="ARBA00022989"/>
    </source>
</evidence>
<feature type="transmembrane region" description="Helical" evidence="9">
    <location>
        <begin position="85"/>
        <end position="104"/>
    </location>
</feature>
<keyword evidence="5 9" id="KW-1133">Transmembrane helix</keyword>
<evidence type="ECO:0000256" key="1">
    <source>
        <dbReference type="ARBA" id="ARBA00004651"/>
    </source>
</evidence>
<dbReference type="InterPro" id="IPR000390">
    <property type="entry name" value="Small_drug/metabolite_transptr"/>
</dbReference>
<dbReference type="EMBL" id="JNFF01000017">
    <property type="protein sequence ID" value="KEQ31393.1"/>
    <property type="molecule type" value="Genomic_DNA"/>
</dbReference>
<feature type="transmembrane region" description="Helical" evidence="9">
    <location>
        <begin position="58"/>
        <end position="79"/>
    </location>
</feature>
<dbReference type="GO" id="GO:0015297">
    <property type="term" value="F:antiporter activity"/>
    <property type="evidence" value="ECO:0007669"/>
    <property type="project" value="TreeGrafter"/>
</dbReference>
<dbReference type="OrthoDB" id="21828at2"/>
<dbReference type="eggNOG" id="COG2076">
    <property type="taxonomic scope" value="Bacteria"/>
</dbReference>
<name>A0A081PL20_9SPHI</name>
<keyword evidence="6 9" id="KW-0472">Membrane</keyword>
<evidence type="ECO:0000313" key="11">
    <source>
        <dbReference type="Proteomes" id="UP000028007"/>
    </source>
</evidence>
<dbReference type="Proteomes" id="UP000028007">
    <property type="component" value="Unassembled WGS sequence"/>
</dbReference>
<dbReference type="InterPro" id="IPR037185">
    <property type="entry name" value="EmrE-like"/>
</dbReference>
<keyword evidence="11" id="KW-1185">Reference proteome</keyword>
<dbReference type="SUPFAM" id="SSF103481">
    <property type="entry name" value="Multidrug resistance efflux transporter EmrE"/>
    <property type="match status" value="1"/>
</dbReference>
<evidence type="ECO:0000256" key="6">
    <source>
        <dbReference type="ARBA" id="ARBA00023136"/>
    </source>
</evidence>
<dbReference type="AlphaFoldDB" id="A0A081PL20"/>
<dbReference type="PANTHER" id="PTHR30561">
    <property type="entry name" value="SMR FAMILY PROTON-DEPENDENT DRUG EFFLUX TRANSPORTER SUGE"/>
    <property type="match status" value="1"/>
</dbReference>
<dbReference type="GO" id="GO:0005886">
    <property type="term" value="C:plasma membrane"/>
    <property type="evidence" value="ECO:0007669"/>
    <property type="project" value="UniProtKB-SubCell"/>
</dbReference>
<dbReference type="FunFam" id="1.10.3730.20:FF:000001">
    <property type="entry name" value="Quaternary ammonium compound resistance transporter SugE"/>
    <property type="match status" value="1"/>
</dbReference>
<sequence length="110" mass="12040">MKTYIFLLIAIFAETIATTALKASEEFTRFWPSVAVITGYGIAFYFLSLVLRNMQLGIAYALWSGIGIVLVTIMGVLIYKQRPDVPAIIGILLIIGGVLVINLYSKTAGH</sequence>
<evidence type="ECO:0000256" key="7">
    <source>
        <dbReference type="ARBA" id="ARBA00038032"/>
    </source>
</evidence>
<evidence type="ECO:0000256" key="3">
    <source>
        <dbReference type="ARBA" id="ARBA00022475"/>
    </source>
</evidence>
<evidence type="ECO:0000256" key="2">
    <source>
        <dbReference type="ARBA" id="ARBA00022448"/>
    </source>
</evidence>
<gene>
    <name evidence="10" type="ORF">N180_07865</name>
</gene>
<proteinExistence type="inferred from homology"/>
<dbReference type="GO" id="GO:0015199">
    <property type="term" value="F:amino-acid betaine transmembrane transporter activity"/>
    <property type="evidence" value="ECO:0007669"/>
    <property type="project" value="TreeGrafter"/>
</dbReference>
<evidence type="ECO:0000256" key="9">
    <source>
        <dbReference type="SAM" id="Phobius"/>
    </source>
</evidence>
<comment type="subcellular location">
    <subcellularLocation>
        <location evidence="1 8">Cell membrane</location>
        <topology evidence="1 8">Multi-pass membrane protein</topology>
    </subcellularLocation>
</comment>
<keyword evidence="3" id="KW-1003">Cell membrane</keyword>
<evidence type="ECO:0008006" key="12">
    <source>
        <dbReference type="Google" id="ProtNLM"/>
    </source>
</evidence>
<comment type="similarity">
    <text evidence="7 8">Belongs to the drug/metabolite transporter (DMT) superfamily. Small multidrug resistance (SMR) (TC 2.A.7.1) family.</text>
</comment>
<dbReference type="Gene3D" id="1.10.3730.20">
    <property type="match status" value="1"/>
</dbReference>